<organism evidence="1 2">
    <name type="scientific">Caballeronia pedi</name>
    <dbReference type="NCBI Taxonomy" id="1777141"/>
    <lineage>
        <taxon>Bacteria</taxon>
        <taxon>Pseudomonadati</taxon>
        <taxon>Pseudomonadota</taxon>
        <taxon>Betaproteobacteria</taxon>
        <taxon>Burkholderiales</taxon>
        <taxon>Burkholderiaceae</taxon>
        <taxon>Caballeronia</taxon>
    </lineage>
</organism>
<comment type="caution">
    <text evidence="1">The sequence shown here is derived from an EMBL/GenBank/DDBJ whole genome shotgun (WGS) entry which is preliminary data.</text>
</comment>
<name>A0A157ZUE1_9BURK</name>
<accession>A0A157ZUE1</accession>
<dbReference type="Gene3D" id="2.30.30.40">
    <property type="entry name" value="SH3 Domains"/>
    <property type="match status" value="1"/>
</dbReference>
<dbReference type="EMBL" id="FCOE02000003">
    <property type="protein sequence ID" value="SAK49125.1"/>
    <property type="molecule type" value="Genomic_DNA"/>
</dbReference>
<keyword evidence="2" id="KW-1185">Reference proteome</keyword>
<sequence length="364" mass="40506">MSKSNPNALDRVQSEVGKVFGSAESRKTPIDEAFGTSLALQEALLTNLQRHHTAFDRIRESMTAWDAKVQSLDVFLEPHIPKFQGLLETHISKFEQLAASIKRFESPLEKLAQDVSRWQMALGRRQSSLDDVASSASRWMEHAHSQASVLEKHFSALARATPTNDLSRLLEQVSGFLDSQIADPAVPADTEAQLESFQTASANEKEEVEAFNDAVRNSATSSELWATLSSFAGAGLLARGVLLWFVLQLLEACVQNYVYPKLVDFGEGILHLSPREAKKEVNARGLDLFSAAERPYLRFTTATKLTVHQNPKVRSPVIDVLRFGKVVRSMKKDGAWLDIEYLDADTGELKSGWVLLRYTSAFAR</sequence>
<evidence type="ECO:0008006" key="3">
    <source>
        <dbReference type="Google" id="ProtNLM"/>
    </source>
</evidence>
<dbReference type="Proteomes" id="UP000054911">
    <property type="component" value="Unassembled WGS sequence"/>
</dbReference>
<dbReference type="AlphaFoldDB" id="A0A157ZUE1"/>
<dbReference type="STRING" id="1777141.AWB80_01305"/>
<evidence type="ECO:0000313" key="2">
    <source>
        <dbReference type="Proteomes" id="UP000054911"/>
    </source>
</evidence>
<dbReference type="RefSeq" id="WP_143327974.1">
    <property type="nucleotide sequence ID" value="NZ_FCOE02000003.1"/>
</dbReference>
<reference evidence="1" key="1">
    <citation type="submission" date="2016-01" db="EMBL/GenBank/DDBJ databases">
        <authorList>
            <person name="Peeters C."/>
        </authorList>
    </citation>
    <scope>NUCLEOTIDE SEQUENCE [LARGE SCALE GENOMIC DNA]</scope>
    <source>
        <strain evidence="1">LMG 29323</strain>
    </source>
</reference>
<evidence type="ECO:0000313" key="1">
    <source>
        <dbReference type="EMBL" id="SAK49125.1"/>
    </source>
</evidence>
<proteinExistence type="predicted"/>
<protein>
    <recommendedName>
        <fullName evidence="3">SH3 domain-containing protein</fullName>
    </recommendedName>
</protein>
<gene>
    <name evidence="1" type="ORF">AWB80_01305</name>
</gene>